<reference evidence="1 2" key="1">
    <citation type="submission" date="2019-02" db="EMBL/GenBank/DDBJ databases">
        <title>Deep-cultivation of Planctomycetes and their phenomic and genomic characterization uncovers novel biology.</title>
        <authorList>
            <person name="Wiegand S."/>
            <person name="Jogler M."/>
            <person name="Boedeker C."/>
            <person name="Pinto D."/>
            <person name="Vollmers J."/>
            <person name="Rivas-Marin E."/>
            <person name="Kohn T."/>
            <person name="Peeters S.H."/>
            <person name="Heuer A."/>
            <person name="Rast P."/>
            <person name="Oberbeckmann S."/>
            <person name="Bunk B."/>
            <person name="Jeske O."/>
            <person name="Meyerdierks A."/>
            <person name="Storesund J.E."/>
            <person name="Kallscheuer N."/>
            <person name="Luecker S."/>
            <person name="Lage O.M."/>
            <person name="Pohl T."/>
            <person name="Merkel B.J."/>
            <person name="Hornburger P."/>
            <person name="Mueller R.-W."/>
            <person name="Bruemmer F."/>
            <person name="Labrenz M."/>
            <person name="Spormann A.M."/>
            <person name="Op den Camp H."/>
            <person name="Overmann J."/>
            <person name="Amann R."/>
            <person name="Jetten M.S.M."/>
            <person name="Mascher T."/>
            <person name="Medema M.H."/>
            <person name="Devos D.P."/>
            <person name="Kaster A.-K."/>
            <person name="Ovreas L."/>
            <person name="Rohde M."/>
            <person name="Galperin M.Y."/>
            <person name="Jogler C."/>
        </authorList>
    </citation>
    <scope>NUCLEOTIDE SEQUENCE [LARGE SCALE GENOMIC DNA]</scope>
    <source>
        <strain evidence="1 2">Pla110</strain>
    </source>
</reference>
<dbReference type="Proteomes" id="UP000317178">
    <property type="component" value="Chromosome"/>
</dbReference>
<sequence>MGGLGAGSYNAPTRLTAADRLASRSMTRAEWQDFYRALRTEARQGAADIASLPARQRGPVVSAIIDSRTGATFSANNTLTIADNLHPVLQARLQSLLNTTDLAALRSNAGSLGRWVHSTPGAHAEINALNQALWARQNAGLPIDLNEFWMVNRWLTNTAPAAPRCGYCRPLTGGVNVLTD</sequence>
<dbReference type="EMBL" id="CP036281">
    <property type="protein sequence ID" value="QDU79635.1"/>
    <property type="molecule type" value="Genomic_DNA"/>
</dbReference>
<keyword evidence="2" id="KW-1185">Reference proteome</keyword>
<name>A0A518CK78_9PLAN</name>
<proteinExistence type="predicted"/>
<dbReference type="KEGG" id="plon:Pla110_13460"/>
<accession>A0A518CK78</accession>
<protein>
    <submittedName>
        <fullName evidence="1">Ribonuclease YwqJ</fullName>
        <ecNumber evidence="1">3.1.-.-</ecNumber>
    </submittedName>
</protein>
<dbReference type="AlphaFoldDB" id="A0A518CK78"/>
<organism evidence="1 2">
    <name type="scientific">Polystyrenella longa</name>
    <dbReference type="NCBI Taxonomy" id="2528007"/>
    <lineage>
        <taxon>Bacteria</taxon>
        <taxon>Pseudomonadati</taxon>
        <taxon>Planctomycetota</taxon>
        <taxon>Planctomycetia</taxon>
        <taxon>Planctomycetales</taxon>
        <taxon>Planctomycetaceae</taxon>
        <taxon>Polystyrenella</taxon>
    </lineage>
</organism>
<evidence type="ECO:0000313" key="1">
    <source>
        <dbReference type="EMBL" id="QDU79635.1"/>
    </source>
</evidence>
<gene>
    <name evidence="1" type="primary">ywqJ</name>
    <name evidence="1" type="ORF">Pla110_13460</name>
</gene>
<evidence type="ECO:0000313" key="2">
    <source>
        <dbReference type="Proteomes" id="UP000317178"/>
    </source>
</evidence>
<dbReference type="GO" id="GO:0016787">
    <property type="term" value="F:hydrolase activity"/>
    <property type="evidence" value="ECO:0007669"/>
    <property type="project" value="UniProtKB-KW"/>
</dbReference>
<keyword evidence="1" id="KW-0378">Hydrolase</keyword>
<dbReference type="EC" id="3.1.-.-" evidence="1"/>